<dbReference type="InterPro" id="IPR013320">
    <property type="entry name" value="ConA-like_dom_sf"/>
</dbReference>
<dbReference type="EMBL" id="JARSBN010000004">
    <property type="protein sequence ID" value="MDG4715865.1"/>
    <property type="molecule type" value="Genomic_DNA"/>
</dbReference>
<dbReference type="GO" id="GO:0016787">
    <property type="term" value="F:hydrolase activity"/>
    <property type="evidence" value="ECO:0007669"/>
    <property type="project" value="UniProtKB-KW"/>
</dbReference>
<evidence type="ECO:0000256" key="1">
    <source>
        <dbReference type="ARBA" id="ARBA00006865"/>
    </source>
</evidence>
<keyword evidence="4" id="KW-1185">Reference proteome</keyword>
<evidence type="ECO:0000259" key="2">
    <source>
        <dbReference type="PROSITE" id="PS51762"/>
    </source>
</evidence>
<gene>
    <name evidence="3" type="ORF">P7122_08275</name>
</gene>
<comment type="similarity">
    <text evidence="1">Belongs to the glycosyl hydrolase 16 family.</text>
</comment>
<organism evidence="3 4">
    <name type="scientific">Winogradskyella marincola</name>
    <dbReference type="NCBI Taxonomy" id="3037795"/>
    <lineage>
        <taxon>Bacteria</taxon>
        <taxon>Pseudomonadati</taxon>
        <taxon>Bacteroidota</taxon>
        <taxon>Flavobacteriia</taxon>
        <taxon>Flavobacteriales</taxon>
        <taxon>Flavobacteriaceae</taxon>
        <taxon>Winogradskyella</taxon>
    </lineage>
</organism>
<protein>
    <submittedName>
        <fullName evidence="3">Glycoside hydrolase family 16 protein</fullName>
    </submittedName>
</protein>
<dbReference type="PROSITE" id="PS51257">
    <property type="entry name" value="PROKAR_LIPOPROTEIN"/>
    <property type="match status" value="1"/>
</dbReference>
<dbReference type="Proteomes" id="UP001529085">
    <property type="component" value="Unassembled WGS sequence"/>
</dbReference>
<dbReference type="InterPro" id="IPR050546">
    <property type="entry name" value="Glycosyl_Hydrlase_16"/>
</dbReference>
<dbReference type="PROSITE" id="PS51762">
    <property type="entry name" value="GH16_2"/>
    <property type="match status" value="1"/>
</dbReference>
<dbReference type="RefSeq" id="WP_278005321.1">
    <property type="nucleotide sequence ID" value="NZ_JARSBN010000004.1"/>
</dbReference>
<keyword evidence="3" id="KW-0378">Hydrolase</keyword>
<dbReference type="PANTHER" id="PTHR10963:SF55">
    <property type="entry name" value="GLYCOSIDE HYDROLASE FAMILY 16 PROTEIN"/>
    <property type="match status" value="1"/>
</dbReference>
<dbReference type="InterPro" id="IPR000757">
    <property type="entry name" value="Beta-glucanase-like"/>
</dbReference>
<dbReference type="Gene3D" id="2.60.120.200">
    <property type="match status" value="1"/>
</dbReference>
<comment type="caution">
    <text evidence="3">The sequence shown here is derived from an EMBL/GenBank/DDBJ whole genome shotgun (WGS) entry which is preliminary data.</text>
</comment>
<evidence type="ECO:0000313" key="4">
    <source>
        <dbReference type="Proteomes" id="UP001529085"/>
    </source>
</evidence>
<sequence length="254" mass="28899">MGHKSIVILLVIASFFSCEKEKEVLFFEDFTGTSLNTAIWNYELGDGCPNLCGWGNNERQVYTKENIEVKDGSLIITATKDSTSYFSGRITTKDKFEFQYGTIEARMKLPEGGGLWPAFWMLGSNIGEVGWPKSGEIDIMEYVGKNPHEIHTTLHTQDSYGKSVNTKVSTINDIEEGFHTYKAEWTKESITFSIDDNEVYVFNPKDKNENTWPFDQPFYILVNMAIGGNFGGPEVNDKIFPKQFEIDYIKVLKN</sequence>
<feature type="domain" description="GH16" evidence="2">
    <location>
        <begin position="13"/>
        <end position="254"/>
    </location>
</feature>
<evidence type="ECO:0000313" key="3">
    <source>
        <dbReference type="EMBL" id="MDG4715865.1"/>
    </source>
</evidence>
<dbReference type="CDD" id="cd08023">
    <property type="entry name" value="GH16_laminarinase_like"/>
    <property type="match status" value="1"/>
</dbReference>
<proteinExistence type="inferred from homology"/>
<dbReference type="PANTHER" id="PTHR10963">
    <property type="entry name" value="GLYCOSYL HYDROLASE-RELATED"/>
    <property type="match status" value="1"/>
</dbReference>
<dbReference type="SUPFAM" id="SSF49899">
    <property type="entry name" value="Concanavalin A-like lectins/glucanases"/>
    <property type="match status" value="1"/>
</dbReference>
<reference evidence="3 4" key="1">
    <citation type="submission" date="2023-03" db="EMBL/GenBank/DDBJ databases">
        <title>Strain YYF002 represents a novel species in the genus Winogradskyella isolated from seawater.</title>
        <authorList>
            <person name="Fu Z.-Y."/>
        </authorList>
    </citation>
    <scope>NUCLEOTIDE SEQUENCE [LARGE SCALE GENOMIC DNA]</scope>
    <source>
        <strain evidence="3 4">YYF002</strain>
    </source>
</reference>
<dbReference type="Pfam" id="PF00722">
    <property type="entry name" value="Glyco_hydro_16"/>
    <property type="match status" value="1"/>
</dbReference>
<name>A0ABT6G1F4_9FLAO</name>
<accession>A0ABT6G1F4</accession>